<feature type="compositionally biased region" description="Acidic residues" evidence="1">
    <location>
        <begin position="17"/>
        <end position="61"/>
    </location>
</feature>
<proteinExistence type="predicted"/>
<comment type="caution">
    <text evidence="2">The sequence shown here is derived from an EMBL/GenBank/DDBJ whole genome shotgun (WGS) entry which is preliminary data.</text>
</comment>
<dbReference type="EMBL" id="JAIWYP010000001">
    <property type="protein sequence ID" value="KAH3877268.1"/>
    <property type="molecule type" value="Genomic_DNA"/>
</dbReference>
<gene>
    <name evidence="2" type="ORF">DPMN_001131</name>
</gene>
<evidence type="ECO:0000313" key="3">
    <source>
        <dbReference type="Proteomes" id="UP000828390"/>
    </source>
</evidence>
<reference evidence="2" key="1">
    <citation type="journal article" date="2019" name="bioRxiv">
        <title>The Genome of the Zebra Mussel, Dreissena polymorpha: A Resource for Invasive Species Research.</title>
        <authorList>
            <person name="McCartney M.A."/>
            <person name="Auch B."/>
            <person name="Kono T."/>
            <person name="Mallez S."/>
            <person name="Zhang Y."/>
            <person name="Obille A."/>
            <person name="Becker A."/>
            <person name="Abrahante J.E."/>
            <person name="Garbe J."/>
            <person name="Badalamenti J.P."/>
            <person name="Herman A."/>
            <person name="Mangelson H."/>
            <person name="Liachko I."/>
            <person name="Sullivan S."/>
            <person name="Sone E.D."/>
            <person name="Koren S."/>
            <person name="Silverstein K.A.T."/>
            <person name="Beckman K.B."/>
            <person name="Gohl D.M."/>
        </authorList>
    </citation>
    <scope>NUCLEOTIDE SEQUENCE</scope>
    <source>
        <strain evidence="2">Duluth1</strain>
        <tissue evidence="2">Whole animal</tissue>
    </source>
</reference>
<accession>A0A9D4MIT1</accession>
<dbReference type="AlphaFoldDB" id="A0A9D4MIT1"/>
<sequence length="96" mass="11189">MENANERMHFSQQHDDGDGDDDDDDNDDDDEDDDDNDDDADEKEEEEVGDDDDDYDDDDYLDNTETISKYLSRTKQLAHSECIIYTSFQYINNTSI</sequence>
<feature type="compositionally biased region" description="Basic and acidic residues" evidence="1">
    <location>
        <begin position="1"/>
        <end position="16"/>
    </location>
</feature>
<reference evidence="2" key="2">
    <citation type="submission" date="2020-11" db="EMBL/GenBank/DDBJ databases">
        <authorList>
            <person name="McCartney M.A."/>
            <person name="Auch B."/>
            <person name="Kono T."/>
            <person name="Mallez S."/>
            <person name="Becker A."/>
            <person name="Gohl D.M."/>
            <person name="Silverstein K.A.T."/>
            <person name="Koren S."/>
            <person name="Bechman K.B."/>
            <person name="Herman A."/>
            <person name="Abrahante J.E."/>
            <person name="Garbe J."/>
        </authorList>
    </citation>
    <scope>NUCLEOTIDE SEQUENCE</scope>
    <source>
        <strain evidence="2">Duluth1</strain>
        <tissue evidence="2">Whole animal</tissue>
    </source>
</reference>
<name>A0A9D4MIT1_DREPO</name>
<keyword evidence="3" id="KW-1185">Reference proteome</keyword>
<feature type="region of interest" description="Disordered" evidence="1">
    <location>
        <begin position="1"/>
        <end position="61"/>
    </location>
</feature>
<evidence type="ECO:0000313" key="2">
    <source>
        <dbReference type="EMBL" id="KAH3877268.1"/>
    </source>
</evidence>
<protein>
    <submittedName>
        <fullName evidence="2">Uncharacterized protein</fullName>
    </submittedName>
</protein>
<organism evidence="2 3">
    <name type="scientific">Dreissena polymorpha</name>
    <name type="common">Zebra mussel</name>
    <name type="synonym">Mytilus polymorpha</name>
    <dbReference type="NCBI Taxonomy" id="45954"/>
    <lineage>
        <taxon>Eukaryota</taxon>
        <taxon>Metazoa</taxon>
        <taxon>Spiralia</taxon>
        <taxon>Lophotrochozoa</taxon>
        <taxon>Mollusca</taxon>
        <taxon>Bivalvia</taxon>
        <taxon>Autobranchia</taxon>
        <taxon>Heteroconchia</taxon>
        <taxon>Euheterodonta</taxon>
        <taxon>Imparidentia</taxon>
        <taxon>Neoheterodontei</taxon>
        <taxon>Myida</taxon>
        <taxon>Dreissenoidea</taxon>
        <taxon>Dreissenidae</taxon>
        <taxon>Dreissena</taxon>
    </lineage>
</organism>
<evidence type="ECO:0000256" key="1">
    <source>
        <dbReference type="SAM" id="MobiDB-lite"/>
    </source>
</evidence>
<dbReference type="Proteomes" id="UP000828390">
    <property type="component" value="Unassembled WGS sequence"/>
</dbReference>